<geneLocation type="plasmid" evidence="3 4">
    <name>unnamed1</name>
</geneLocation>
<dbReference type="Pfam" id="PF00589">
    <property type="entry name" value="Phage_integrase"/>
    <property type="match status" value="1"/>
</dbReference>
<dbReference type="CDD" id="cd01192">
    <property type="entry name" value="INT_C_like_3"/>
    <property type="match status" value="1"/>
</dbReference>
<protein>
    <submittedName>
        <fullName evidence="3">Site-specific integrase</fullName>
    </submittedName>
</protein>
<dbReference type="InterPro" id="IPR011010">
    <property type="entry name" value="DNA_brk_join_enz"/>
</dbReference>
<dbReference type="GO" id="GO:0015074">
    <property type="term" value="P:DNA integration"/>
    <property type="evidence" value="ECO:0007669"/>
    <property type="project" value="InterPro"/>
</dbReference>
<organism evidence="3 4">
    <name type="scientific">Bacillus glycinifermentans</name>
    <dbReference type="NCBI Taxonomy" id="1664069"/>
    <lineage>
        <taxon>Bacteria</taxon>
        <taxon>Bacillati</taxon>
        <taxon>Bacillota</taxon>
        <taxon>Bacilli</taxon>
        <taxon>Bacillales</taxon>
        <taxon>Bacillaceae</taxon>
        <taxon>Bacillus</taxon>
    </lineage>
</organism>
<keyword evidence="3" id="KW-0614">Plasmid</keyword>
<dbReference type="RefSeq" id="WP_128748467.1">
    <property type="nucleotide sequence ID" value="NZ_CP035233.1"/>
</dbReference>
<dbReference type="AlphaFoldDB" id="A0AAJ4D527"/>
<dbReference type="PROSITE" id="PS51898">
    <property type="entry name" value="TYR_RECOMBINASE"/>
    <property type="match status" value="1"/>
</dbReference>
<dbReference type="Gene3D" id="1.10.443.10">
    <property type="entry name" value="Intergrase catalytic core"/>
    <property type="match status" value="1"/>
</dbReference>
<evidence type="ECO:0000313" key="4">
    <source>
        <dbReference type="Proteomes" id="UP000288675"/>
    </source>
</evidence>
<dbReference type="PANTHER" id="PTHR30349">
    <property type="entry name" value="PHAGE INTEGRASE-RELATED"/>
    <property type="match status" value="1"/>
</dbReference>
<accession>A0AAJ4D527</accession>
<evidence type="ECO:0000256" key="1">
    <source>
        <dbReference type="ARBA" id="ARBA00023172"/>
    </source>
</evidence>
<dbReference type="Proteomes" id="UP000288675">
    <property type="component" value="Plasmid unnamed1"/>
</dbReference>
<sequence length="183" mass="21245">MDEKNVQPLRTIDEINDMKWALRRFGKERDRFLFVFGINTGLRASDIVSRKVGDVRGKQHVIIREKKTGKIKRFYLNKALQDEINEYTYGMEDDDFLFPSRKGNGHITTTQAYRLLTKAASMLGRNDVGTHTMRKTFGYHHYKRHKDVATLQTLFNHSAPSITLKYIGITDDEVQATLEDFSL</sequence>
<dbReference type="EMBL" id="CP035233">
    <property type="protein sequence ID" value="QAT68039.1"/>
    <property type="molecule type" value="Genomic_DNA"/>
</dbReference>
<evidence type="ECO:0000259" key="2">
    <source>
        <dbReference type="PROSITE" id="PS51898"/>
    </source>
</evidence>
<keyword evidence="1" id="KW-0233">DNA recombination</keyword>
<dbReference type="PANTHER" id="PTHR30349:SF82">
    <property type="entry name" value="INTEGRASE_RECOMBINASE YOEC-RELATED"/>
    <property type="match status" value="1"/>
</dbReference>
<reference evidence="3 4" key="1">
    <citation type="submission" date="2019-01" db="EMBL/GenBank/DDBJ databases">
        <title>Genome sequence of Bacillus glycinifermentans SRCM103574.</title>
        <authorList>
            <person name="Kong H.-J."/>
            <person name="Jeong S.-Y."/>
            <person name="Jeong D.-Y."/>
        </authorList>
    </citation>
    <scope>NUCLEOTIDE SEQUENCE [LARGE SCALE GENOMIC DNA]</scope>
    <source>
        <strain evidence="3 4">SRCM103574</strain>
        <plasmid evidence="3 4">unnamed1</plasmid>
    </source>
</reference>
<dbReference type="GO" id="GO:0003677">
    <property type="term" value="F:DNA binding"/>
    <property type="evidence" value="ECO:0007669"/>
    <property type="project" value="InterPro"/>
</dbReference>
<dbReference type="GeneID" id="39505795"/>
<dbReference type="InterPro" id="IPR002104">
    <property type="entry name" value="Integrase_catalytic"/>
</dbReference>
<dbReference type="InterPro" id="IPR050090">
    <property type="entry name" value="Tyrosine_recombinase_XerCD"/>
</dbReference>
<dbReference type="InterPro" id="IPR013762">
    <property type="entry name" value="Integrase-like_cat_sf"/>
</dbReference>
<evidence type="ECO:0000313" key="3">
    <source>
        <dbReference type="EMBL" id="QAT68039.1"/>
    </source>
</evidence>
<dbReference type="SUPFAM" id="SSF56349">
    <property type="entry name" value="DNA breaking-rejoining enzymes"/>
    <property type="match status" value="1"/>
</dbReference>
<proteinExistence type="predicted"/>
<gene>
    <name evidence="3" type="ORF">EQZ20_24510</name>
</gene>
<name>A0AAJ4D527_9BACI</name>
<feature type="domain" description="Tyr recombinase" evidence="2">
    <location>
        <begin position="1"/>
        <end position="179"/>
    </location>
</feature>
<dbReference type="GO" id="GO:0006310">
    <property type="term" value="P:DNA recombination"/>
    <property type="evidence" value="ECO:0007669"/>
    <property type="project" value="UniProtKB-KW"/>
</dbReference>